<name>A0ABD4T036_9CYAN</name>
<dbReference type="PRINTS" id="PR00111">
    <property type="entry name" value="ABHYDROLASE"/>
</dbReference>
<dbReference type="PANTHER" id="PTHR46438:SF2">
    <property type="entry name" value="ALPHA_BETA-HYDROLASES SUPERFAMILY PROTEIN"/>
    <property type="match status" value="1"/>
</dbReference>
<feature type="domain" description="AB hydrolase-1" evidence="1">
    <location>
        <begin position="33"/>
        <end position="280"/>
    </location>
</feature>
<comment type="caution">
    <text evidence="2">The sequence shown here is derived from an EMBL/GenBank/DDBJ whole genome shotgun (WGS) entry which is preliminary data.</text>
</comment>
<accession>A0ABD4T036</accession>
<dbReference type="EMBL" id="JTHE03000022">
    <property type="protein sequence ID" value="MCM1981808.1"/>
    <property type="molecule type" value="Genomic_DNA"/>
</dbReference>
<dbReference type="InterPro" id="IPR029058">
    <property type="entry name" value="AB_hydrolase_fold"/>
</dbReference>
<organism evidence="2 3">
    <name type="scientific">Lyngbya confervoides BDU141951</name>
    <dbReference type="NCBI Taxonomy" id="1574623"/>
    <lineage>
        <taxon>Bacteria</taxon>
        <taxon>Bacillati</taxon>
        <taxon>Cyanobacteriota</taxon>
        <taxon>Cyanophyceae</taxon>
        <taxon>Oscillatoriophycideae</taxon>
        <taxon>Oscillatoriales</taxon>
        <taxon>Microcoleaceae</taxon>
        <taxon>Lyngbya</taxon>
    </lineage>
</organism>
<dbReference type="Proteomes" id="UP000031561">
    <property type="component" value="Unassembled WGS sequence"/>
</dbReference>
<evidence type="ECO:0000259" key="1">
    <source>
        <dbReference type="Pfam" id="PF12697"/>
    </source>
</evidence>
<dbReference type="Gene3D" id="3.40.50.1820">
    <property type="entry name" value="alpha/beta hydrolase"/>
    <property type="match status" value="1"/>
</dbReference>
<dbReference type="AlphaFoldDB" id="A0ABD4T036"/>
<proteinExistence type="predicted"/>
<keyword evidence="2" id="KW-0378">Hydrolase</keyword>
<dbReference type="SUPFAM" id="SSF53474">
    <property type="entry name" value="alpha/beta-Hydrolases"/>
    <property type="match status" value="1"/>
</dbReference>
<protein>
    <submittedName>
        <fullName evidence="2">Alpha/beta fold hydrolase</fullName>
    </submittedName>
</protein>
<reference evidence="2 3" key="1">
    <citation type="journal article" date="2015" name="Genome Announc.">
        <title>Draft Genome Sequence of Filamentous Marine Cyanobacterium Lyngbya confervoides Strain BDU141951.</title>
        <authorList>
            <person name="Chandrababunaidu M.M."/>
            <person name="Sen D."/>
            <person name="Tripathy S."/>
        </authorList>
    </citation>
    <scope>NUCLEOTIDE SEQUENCE [LARGE SCALE GENOMIC DNA]</scope>
    <source>
        <strain evidence="2 3">BDU141951</strain>
    </source>
</reference>
<dbReference type="RefSeq" id="WP_166279839.1">
    <property type="nucleotide sequence ID" value="NZ_JTHE03000022.1"/>
</dbReference>
<keyword evidence="3" id="KW-1185">Reference proteome</keyword>
<dbReference type="Pfam" id="PF12697">
    <property type="entry name" value="Abhydrolase_6"/>
    <property type="match status" value="1"/>
</dbReference>
<dbReference type="PANTHER" id="PTHR46438">
    <property type="entry name" value="ALPHA/BETA-HYDROLASES SUPERFAMILY PROTEIN"/>
    <property type="match status" value="1"/>
</dbReference>
<evidence type="ECO:0000313" key="3">
    <source>
        <dbReference type="Proteomes" id="UP000031561"/>
    </source>
</evidence>
<dbReference type="InterPro" id="IPR000073">
    <property type="entry name" value="AB_hydrolase_1"/>
</dbReference>
<evidence type="ECO:0000313" key="2">
    <source>
        <dbReference type="EMBL" id="MCM1981808.1"/>
    </source>
</evidence>
<dbReference type="GO" id="GO:0016787">
    <property type="term" value="F:hydrolase activity"/>
    <property type="evidence" value="ECO:0007669"/>
    <property type="project" value="UniProtKB-KW"/>
</dbReference>
<gene>
    <name evidence="2" type="ORF">QQ91_0003050</name>
</gene>
<sequence length="306" mass="34424">MTSSLRPAPDSQYWIWQGHSIHYVQQGQKGPCLLLVHGFGASTDHWRKNIEVLSRSCRVWAIDLLGFGRSQKPRVGYTAQLWVDQLRQFCQEIVGEPIYVVGNSLGAYVALCLGVDHADQVEGLVLINCAGPFKSAAEAIQSTRQRSVRRRLFQLPGVIPLMSFLAFRYFRRRSQIRKTLLRVYRDPAAVTDRLVEEIYQPAFDPGAFGVFASVFQSPPGRTLDDLLGSLSVPLLLLWGTADPWMDVEKGRKCQRLYPQADLELVEAGHCPHDECPDQVNSVLQQWIVQQEAPPVPREPTVSGPFT</sequence>